<sequence>MDLSGFIRLLEAYRDTRYLFAADGVEHEVRIDRRNPEAEAWLAGRGAAGAGFISADNPRSRLVPAADNATARQRLAEAVRRRGAVAVPHTGAGLDGAWPPEQGLLVLGLAAADLVALAEEFGQNAIVWFAPGQPARLVPTRLLCEALGLDAGAE</sequence>
<dbReference type="InterPro" id="IPR021710">
    <property type="entry name" value="DUF3293"/>
</dbReference>
<dbReference type="AlphaFoldDB" id="A0A952KGU3"/>
<dbReference type="Proteomes" id="UP000700706">
    <property type="component" value="Unassembled WGS sequence"/>
</dbReference>
<name>A0A952KGU3_9PROT</name>
<protein>
    <submittedName>
        <fullName evidence="1">DUF3293 domain-containing protein</fullName>
    </submittedName>
</protein>
<evidence type="ECO:0000313" key="1">
    <source>
        <dbReference type="EMBL" id="MBW8729112.1"/>
    </source>
</evidence>
<comment type="caution">
    <text evidence="1">The sequence shown here is derived from an EMBL/GenBank/DDBJ whole genome shotgun (WGS) entry which is preliminary data.</text>
</comment>
<reference evidence="1" key="1">
    <citation type="submission" date="2020-06" db="EMBL/GenBank/DDBJ databases">
        <title>Stable isotope informed genome-resolved metagenomics uncovers potential trophic interactions in rhizosphere soil.</title>
        <authorList>
            <person name="Starr E.P."/>
            <person name="Shi S."/>
            <person name="Blazewicz S.J."/>
            <person name="Koch B.J."/>
            <person name="Probst A.J."/>
            <person name="Hungate B.A."/>
            <person name="Pett-Ridge J."/>
            <person name="Firestone M.K."/>
            <person name="Banfield J.F."/>
        </authorList>
    </citation>
    <scope>NUCLEOTIDE SEQUENCE</scope>
    <source>
        <strain evidence="1">YM_69_17</strain>
    </source>
</reference>
<gene>
    <name evidence="1" type="ORF">JF625_28680</name>
</gene>
<proteinExistence type="predicted"/>
<organism evidence="1 2">
    <name type="scientific">Inquilinus limosus</name>
    <dbReference type="NCBI Taxonomy" id="171674"/>
    <lineage>
        <taxon>Bacteria</taxon>
        <taxon>Pseudomonadati</taxon>
        <taxon>Pseudomonadota</taxon>
        <taxon>Alphaproteobacteria</taxon>
        <taxon>Rhodospirillales</taxon>
        <taxon>Rhodospirillaceae</taxon>
        <taxon>Inquilinus</taxon>
    </lineage>
</organism>
<evidence type="ECO:0000313" key="2">
    <source>
        <dbReference type="Proteomes" id="UP000700706"/>
    </source>
</evidence>
<accession>A0A952KGU3</accession>
<dbReference type="Pfam" id="PF11697">
    <property type="entry name" value="DUF3293"/>
    <property type="match status" value="1"/>
</dbReference>
<dbReference type="EMBL" id="JAEKLZ010000490">
    <property type="protein sequence ID" value="MBW8729112.1"/>
    <property type="molecule type" value="Genomic_DNA"/>
</dbReference>